<dbReference type="PANTHER" id="PTHR28457">
    <property type="entry name" value="COILED-COIL DOMAIN-CONTAINING PROTEIN 189"/>
    <property type="match status" value="1"/>
</dbReference>
<dbReference type="Proteomes" id="UP000018320">
    <property type="component" value="Unassembled WGS sequence"/>
</dbReference>
<organism evidence="2 3">
    <name type="scientific">Giardia intestinalis</name>
    <name type="common">Giardia lamblia</name>
    <dbReference type="NCBI Taxonomy" id="5741"/>
    <lineage>
        <taxon>Eukaryota</taxon>
        <taxon>Metamonada</taxon>
        <taxon>Diplomonadida</taxon>
        <taxon>Hexamitidae</taxon>
        <taxon>Giardiinae</taxon>
        <taxon>Giardia</taxon>
    </lineage>
</organism>
<feature type="compositionally biased region" description="Polar residues" evidence="1">
    <location>
        <begin position="184"/>
        <end position="202"/>
    </location>
</feature>
<comment type="caution">
    <text evidence="2">The sequence shown here is derived from an EMBL/GenBank/DDBJ whole genome shotgun (WGS) entry which is preliminary data.</text>
</comment>
<dbReference type="Pfam" id="PF14769">
    <property type="entry name" value="CLAMP"/>
    <property type="match status" value="1"/>
</dbReference>
<reference evidence="3" key="1">
    <citation type="submission" date="2012-02" db="EMBL/GenBank/DDBJ databases">
        <title>Genome sequencing of Giardia lamblia Genotypes A2 and B isolates (DH and GS) and comparative analysis with the genomes of Genotypes A1 and E (WB and Pig).</title>
        <authorList>
            <person name="Adam R."/>
            <person name="Dahlstrom E."/>
            <person name="Martens C."/>
            <person name="Bruno D."/>
            <person name="Barbian K."/>
            <person name="Porcella S.F."/>
            <person name="Nash T."/>
        </authorList>
    </citation>
    <scope>NUCLEOTIDE SEQUENCE</scope>
    <source>
        <strain evidence="3">DH</strain>
    </source>
</reference>
<dbReference type="PANTHER" id="PTHR28457:SF1">
    <property type="entry name" value="CILIA- AND FLAGELLA-ASSOCIATED PROTEIN 119"/>
    <property type="match status" value="1"/>
</dbReference>
<dbReference type="EMBL" id="AHGT01000083">
    <property type="protein sequence ID" value="ESU35425.1"/>
    <property type="molecule type" value="Genomic_DNA"/>
</dbReference>
<protein>
    <submittedName>
        <fullName evidence="2">Uncharacterized protein</fullName>
    </submittedName>
</protein>
<feature type="region of interest" description="Disordered" evidence="1">
    <location>
        <begin position="274"/>
        <end position="296"/>
    </location>
</feature>
<feature type="region of interest" description="Disordered" evidence="1">
    <location>
        <begin position="182"/>
        <end position="220"/>
    </location>
</feature>
<dbReference type="VEuPathDB" id="GiardiaDB:DHA2_13262"/>
<gene>
    <name evidence="2" type="ORF">DHA2_13262</name>
</gene>
<evidence type="ECO:0000313" key="2">
    <source>
        <dbReference type="EMBL" id="ESU35425.1"/>
    </source>
</evidence>
<evidence type="ECO:0000256" key="1">
    <source>
        <dbReference type="SAM" id="MobiDB-lite"/>
    </source>
</evidence>
<dbReference type="InterPro" id="IPR032727">
    <property type="entry name" value="CLAMP"/>
</dbReference>
<name>V6TET3_GIAIN</name>
<evidence type="ECO:0000313" key="3">
    <source>
        <dbReference type="Proteomes" id="UP000018320"/>
    </source>
</evidence>
<dbReference type="VEuPathDB" id="GiardiaDB:QR46_3334"/>
<reference evidence="2 3" key="2">
    <citation type="journal article" date="2013" name="Genome Biol. Evol.">
        <title>Genome sequencing of Giardia lamblia genotypes A2 and B isolates (DH and GS) and comparative analysis with the genomes of genotypes A1 and E (WB and Pig).</title>
        <authorList>
            <person name="Adam R.D."/>
            <person name="Dahlstrom E.W."/>
            <person name="Martens C.A."/>
            <person name="Bruno D.P."/>
            <person name="Barbian K.D."/>
            <person name="Ricklefs S.M."/>
            <person name="Hernandez M.M."/>
            <person name="Narla N.P."/>
            <person name="Patel R.B."/>
            <person name="Porcella S.F."/>
            <person name="Nash T.E."/>
        </authorList>
    </citation>
    <scope>NUCLEOTIDE SEQUENCE [LARGE SCALE GENOMIC DNA]</scope>
    <source>
        <strain evidence="2 3">DH</strain>
    </source>
</reference>
<proteinExistence type="predicted"/>
<dbReference type="VEuPathDB" id="GiardiaDB:GL50581_2762"/>
<sequence length="338" mass="37830">VIVRMSNRSPLHITTHEYQEIAGDEEKLELFIYDFFRTASGDTQYAAVKELLLNTFDFSRTHLASSDAACALVTLLVDLHELNISKTFISYEDLREFAKKRLVGYSLECPPFYTAFFEMDVIKATAEFIDFSYTNNYKLWRYLFCPVPVLEIKTKKTLDLIEIQSLLQLGYSENEADGAVAEMTTETSHAADSKALSSTAKPRSSAGGDRQGGATGKKGQLVVEAVPEPVLPKRILLPFNSIPLSLTEATLYQPPPPKTEDEVVAEEIRHQIQEAYTDEKDGANDDESETQKEEVDVERLARVIETATNTQLEKARARMIAELTTTTTTPSGKKDPKK</sequence>
<accession>V6TET3</accession>
<dbReference type="AlphaFoldDB" id="V6TET3"/>
<feature type="non-terminal residue" evidence="2">
    <location>
        <position position="1"/>
    </location>
</feature>
<dbReference type="VEuPathDB" id="GiardiaDB:GL50803_0013262"/>